<feature type="compositionally biased region" description="Polar residues" evidence="4">
    <location>
        <begin position="456"/>
        <end position="466"/>
    </location>
</feature>
<organism evidence="5 6">
    <name type="scientific">Culex pipiens pipiens</name>
    <name type="common">Northern house mosquito</name>
    <dbReference type="NCBI Taxonomy" id="38569"/>
    <lineage>
        <taxon>Eukaryota</taxon>
        <taxon>Metazoa</taxon>
        <taxon>Ecdysozoa</taxon>
        <taxon>Arthropoda</taxon>
        <taxon>Hexapoda</taxon>
        <taxon>Insecta</taxon>
        <taxon>Pterygota</taxon>
        <taxon>Neoptera</taxon>
        <taxon>Endopterygota</taxon>
        <taxon>Diptera</taxon>
        <taxon>Nematocera</taxon>
        <taxon>Culicoidea</taxon>
        <taxon>Culicidae</taxon>
        <taxon>Culicinae</taxon>
        <taxon>Culicini</taxon>
        <taxon>Culex</taxon>
        <taxon>Culex</taxon>
    </lineage>
</organism>
<dbReference type="Proteomes" id="UP001562425">
    <property type="component" value="Unassembled WGS sequence"/>
</dbReference>
<protein>
    <recommendedName>
        <fullName evidence="7">Leucine-rich immune protein (Short)</fullName>
    </recommendedName>
</protein>
<evidence type="ECO:0000256" key="2">
    <source>
        <dbReference type="ARBA" id="ARBA00022729"/>
    </source>
</evidence>
<dbReference type="Pfam" id="PF12799">
    <property type="entry name" value="LRR_4"/>
    <property type="match status" value="1"/>
</dbReference>
<dbReference type="PROSITE" id="PS51450">
    <property type="entry name" value="LRR"/>
    <property type="match status" value="2"/>
</dbReference>
<keyword evidence="6" id="KW-1185">Reference proteome</keyword>
<reference evidence="5 6" key="1">
    <citation type="submission" date="2024-05" db="EMBL/GenBank/DDBJ databases">
        <title>Culex pipiens pipiens assembly and annotation.</title>
        <authorList>
            <person name="Alout H."/>
            <person name="Durand T."/>
        </authorList>
    </citation>
    <scope>NUCLEOTIDE SEQUENCE [LARGE SCALE GENOMIC DNA]</scope>
    <source>
        <strain evidence="5">HA-2024</strain>
        <tissue evidence="5">Whole body</tissue>
    </source>
</reference>
<keyword evidence="2" id="KW-0732">Signal</keyword>
<evidence type="ECO:0000313" key="6">
    <source>
        <dbReference type="Proteomes" id="UP001562425"/>
    </source>
</evidence>
<keyword evidence="3" id="KW-0677">Repeat</keyword>
<dbReference type="InterPro" id="IPR025875">
    <property type="entry name" value="Leu-rich_rpt_4"/>
</dbReference>
<dbReference type="Pfam" id="PF13855">
    <property type="entry name" value="LRR_8"/>
    <property type="match status" value="1"/>
</dbReference>
<dbReference type="PANTHER" id="PTHR24373:SF275">
    <property type="entry name" value="TIR DOMAIN-CONTAINING PROTEIN"/>
    <property type="match status" value="1"/>
</dbReference>
<dbReference type="SMART" id="SM00365">
    <property type="entry name" value="LRR_SD22"/>
    <property type="match status" value="2"/>
</dbReference>
<accession>A0ABD1CYE5</accession>
<dbReference type="PANTHER" id="PTHR24373">
    <property type="entry name" value="SLIT RELATED LEUCINE-RICH REPEAT NEURONAL PROTEIN"/>
    <property type="match status" value="1"/>
</dbReference>
<evidence type="ECO:0008006" key="7">
    <source>
        <dbReference type="Google" id="ProtNLM"/>
    </source>
</evidence>
<proteinExistence type="predicted"/>
<keyword evidence="1" id="KW-0433">Leucine-rich repeat</keyword>
<name>A0ABD1CYE5_CULPP</name>
<evidence type="ECO:0000313" key="5">
    <source>
        <dbReference type="EMBL" id="KAL1381461.1"/>
    </source>
</evidence>
<dbReference type="InterPro" id="IPR001611">
    <property type="entry name" value="Leu-rich_rpt"/>
</dbReference>
<evidence type="ECO:0000256" key="3">
    <source>
        <dbReference type="ARBA" id="ARBA00022737"/>
    </source>
</evidence>
<dbReference type="InterPro" id="IPR050328">
    <property type="entry name" value="Dev_Immune_Receptor"/>
</dbReference>
<dbReference type="AlphaFoldDB" id="A0ABD1CYE5"/>
<gene>
    <name evidence="5" type="ORF">pipiens_013440</name>
</gene>
<evidence type="ECO:0000256" key="1">
    <source>
        <dbReference type="ARBA" id="ARBA00022614"/>
    </source>
</evidence>
<dbReference type="Gene3D" id="3.80.10.10">
    <property type="entry name" value="Ribonuclease Inhibitor"/>
    <property type="match status" value="1"/>
</dbReference>
<comment type="caution">
    <text evidence="5">The sequence shown here is derived from an EMBL/GenBank/DDBJ whole genome shotgun (WGS) entry which is preliminary data.</text>
</comment>
<evidence type="ECO:0000256" key="4">
    <source>
        <dbReference type="SAM" id="MobiDB-lite"/>
    </source>
</evidence>
<feature type="region of interest" description="Disordered" evidence="4">
    <location>
        <begin position="446"/>
        <end position="466"/>
    </location>
</feature>
<dbReference type="InterPro" id="IPR032675">
    <property type="entry name" value="LRR_dom_sf"/>
</dbReference>
<dbReference type="EMBL" id="JBEHCU010008609">
    <property type="protein sequence ID" value="KAL1381461.1"/>
    <property type="molecule type" value="Genomic_DNA"/>
</dbReference>
<dbReference type="SUPFAM" id="SSF52058">
    <property type="entry name" value="L domain-like"/>
    <property type="match status" value="1"/>
</dbReference>
<sequence>MTSLAPAILSWRRAHTCLIKVKVSKVAAHTRSKSIQTLAKVAALHGSQSSSYRHAVGQVASDVVICNYEKFDLYDAMYKKRQDDFCVFQNVFMSTDVRYGDFMASSLDYQKIAFTNSRFPIVPPSLYRNFDDIRELYVRRCNIETLRVTRLVEKMYAGSNQITSVSIDGNGSNNLKELYLESNMIADIANLTNLPNLHVLVLENNPKLGNTDFAMFSRMTKLWKLDLENTGMTKIINTLRLDLTELKRLDLSNNQLTYIDMHQFHSFPKLENLWLSGNKMYFMEMEPIRAILPEIRSVVIDDNYWGCQHLAIISKYMLDNGIIIRQGECKSRNIHKVCCSDTTDLVDNRYLIEMKIRSESKLEESVKTLERDNLALLDTVEGMRVQLNSLILNYTAKMEEMRQTAIAARPVADPSEDPDSLESAEAEDYAYYESEERHKVVEAEAIEVTTEKSSAEDVSSEQNRVE</sequence>